<dbReference type="EMBL" id="JBBCAQ010000032">
    <property type="protein sequence ID" value="KAK7583837.1"/>
    <property type="molecule type" value="Genomic_DNA"/>
</dbReference>
<dbReference type="SUPFAM" id="SSF48371">
    <property type="entry name" value="ARM repeat"/>
    <property type="match status" value="1"/>
</dbReference>
<reference evidence="6 7" key="1">
    <citation type="submission" date="2024-03" db="EMBL/GenBank/DDBJ databases">
        <title>Adaptation during the transition from Ophiocordyceps entomopathogen to insect associate is accompanied by gene loss and intensified selection.</title>
        <authorList>
            <person name="Ward C.M."/>
            <person name="Onetto C.A."/>
            <person name="Borneman A.R."/>
        </authorList>
    </citation>
    <scope>NUCLEOTIDE SEQUENCE [LARGE SCALE GENOMIC DNA]</scope>
    <source>
        <strain evidence="6">AWRI1</strain>
        <tissue evidence="6">Single Adult Female</tissue>
    </source>
</reference>
<dbReference type="PANTHER" id="PTHR34105:SF1">
    <property type="entry name" value="PROLINE-, GLUTAMIC ACID- AND LEUCINE-RICH PROTEIN 1"/>
    <property type="match status" value="1"/>
</dbReference>
<accession>A0AAN9TCX8</accession>
<dbReference type="Pfam" id="PF08167">
    <property type="entry name" value="RIX1"/>
    <property type="match status" value="1"/>
</dbReference>
<comment type="similarity">
    <text evidence="2">Belongs to the RIX1/PELP1 family.</text>
</comment>
<organism evidence="6 7">
    <name type="scientific">Parthenolecanium corni</name>
    <dbReference type="NCBI Taxonomy" id="536013"/>
    <lineage>
        <taxon>Eukaryota</taxon>
        <taxon>Metazoa</taxon>
        <taxon>Ecdysozoa</taxon>
        <taxon>Arthropoda</taxon>
        <taxon>Hexapoda</taxon>
        <taxon>Insecta</taxon>
        <taxon>Pterygota</taxon>
        <taxon>Neoptera</taxon>
        <taxon>Paraneoptera</taxon>
        <taxon>Hemiptera</taxon>
        <taxon>Sternorrhyncha</taxon>
        <taxon>Coccoidea</taxon>
        <taxon>Coccidae</taxon>
        <taxon>Parthenolecanium</taxon>
    </lineage>
</organism>
<keyword evidence="3" id="KW-0539">Nucleus</keyword>
<comment type="caution">
    <text evidence="6">The sequence shown here is derived from an EMBL/GenBank/DDBJ whole genome shotgun (WGS) entry which is preliminary data.</text>
</comment>
<sequence>MDANAEYLRLLLLKHDSVQVACFKNYANHIREQPLCQTTESNIIRRDIIPVVNTYINGTKAKRAVGLVILRRILPQCSADILSEYAFSWMQHCCKWNAETANEELKVLRVLIVNSSSYPDIKKQVISFFLPQFVDRLINHRSCECAKTVRLKLKCLRSIIDSYSSSCGPYSNEFKKFVILCMKQFPEQKKVIREAALCFVCLSQWSGKKHQGVGQKELWASQLDDLIAACHTLFDSVYSFVGAHNVSLNCKCSVHKTFKPNDIFSLICRLLAVNGITLENCSQTTDVLCLNAILPDIHALTFDILRSLIRLAKRNLISYGSLICKLCLQSLKWTQPAMWTYGTIRPFETLRCKVLTVLSEWLSIAGSSSSIEIFADEIISLAILNIEFLKPDICLTPANQCVKGKRKKREHNVSRNVDSVLAIDRTANKNTCVAAHLMLQSMIRNNYSLIKWEHHKVLQYTVISLLLPIVGLNTTIYYPLPYSNVKCRLQLFATLYTLTKWPHWKWKKLVSLTNRILTCGRNDDYEISSFCTLALAELEVLTHPPGPSLAKSFLDNEINENSSRQSSLTLASSSVSDSRNDVSAHSNLSLKDVNGAERLVLRDNMPKSFTVPTDELVVDQIQVSTATETICSSQSSNVCSSVVDSHSSLKSTECGHPSVPNLETTERRRLRSVQDDGTSSKKPKIEGSVVGKEDSDSFVASMLSDFVDTLQ</sequence>
<evidence type="ECO:0000256" key="1">
    <source>
        <dbReference type="ARBA" id="ARBA00004123"/>
    </source>
</evidence>
<keyword evidence="7" id="KW-1185">Reference proteome</keyword>
<name>A0AAN9TCX8_9HEMI</name>
<feature type="domain" description="Pre-rRNA-processing protein RIX1 N-terminal" evidence="5">
    <location>
        <begin position="44"/>
        <end position="183"/>
    </location>
</feature>
<dbReference type="GO" id="GO:0005634">
    <property type="term" value="C:nucleus"/>
    <property type="evidence" value="ECO:0007669"/>
    <property type="project" value="UniProtKB-SubCell"/>
</dbReference>
<dbReference type="GO" id="GO:0006364">
    <property type="term" value="P:rRNA processing"/>
    <property type="evidence" value="ECO:0007669"/>
    <property type="project" value="TreeGrafter"/>
</dbReference>
<dbReference type="PANTHER" id="PTHR34105">
    <property type="entry name" value="PROLINE-, GLUTAMIC ACID- AND LEUCINE-RICH PROTEIN 1"/>
    <property type="match status" value="1"/>
</dbReference>
<comment type="subcellular location">
    <subcellularLocation>
        <location evidence="1">Nucleus</location>
    </subcellularLocation>
</comment>
<evidence type="ECO:0000259" key="5">
    <source>
        <dbReference type="Pfam" id="PF08167"/>
    </source>
</evidence>
<gene>
    <name evidence="6" type="ORF">V9T40_004800</name>
</gene>
<evidence type="ECO:0000256" key="3">
    <source>
        <dbReference type="ARBA" id="ARBA00023242"/>
    </source>
</evidence>
<evidence type="ECO:0000313" key="6">
    <source>
        <dbReference type="EMBL" id="KAK7583837.1"/>
    </source>
</evidence>
<protein>
    <recommendedName>
        <fullName evidence="5">Pre-rRNA-processing protein RIX1 N-terminal domain-containing protein</fullName>
    </recommendedName>
</protein>
<dbReference type="AlphaFoldDB" id="A0AAN9TCX8"/>
<proteinExistence type="inferred from homology"/>
<dbReference type="Proteomes" id="UP001367676">
    <property type="component" value="Unassembled WGS sequence"/>
</dbReference>
<dbReference type="InterPro" id="IPR016024">
    <property type="entry name" value="ARM-type_fold"/>
</dbReference>
<feature type="region of interest" description="Disordered" evidence="4">
    <location>
        <begin position="648"/>
        <end position="693"/>
    </location>
</feature>
<evidence type="ECO:0000256" key="4">
    <source>
        <dbReference type="SAM" id="MobiDB-lite"/>
    </source>
</evidence>
<dbReference type="InterPro" id="IPR012583">
    <property type="entry name" value="RIX1_N"/>
</dbReference>
<evidence type="ECO:0000256" key="2">
    <source>
        <dbReference type="ARBA" id="ARBA00010511"/>
    </source>
</evidence>
<evidence type="ECO:0000313" key="7">
    <source>
        <dbReference type="Proteomes" id="UP001367676"/>
    </source>
</evidence>